<evidence type="ECO:0000259" key="2">
    <source>
        <dbReference type="Pfam" id="PF03625"/>
    </source>
</evidence>
<sequence>MCKMRKILLACLLTVSVWAAESNVYKVSYNAPVDKVLDNMLAKFKQEMLVVVWQLDILEEFKHKGLDKKFGENFNKAGLTAVRTLVACNGKFGNDIINQDSDMMAYCPIRITLTEKDGVTTVLYVRPSSAPRDSKAYQSLVKLEKKVTKAIEESMEME</sequence>
<feature type="domain" description="DUF302" evidence="2">
    <location>
        <begin position="66"/>
        <end position="127"/>
    </location>
</feature>
<dbReference type="Gene3D" id="3.30.310.70">
    <property type="entry name" value="TT1751-like domain"/>
    <property type="match status" value="1"/>
</dbReference>
<keyword evidence="4" id="KW-1185">Reference proteome</keyword>
<organism evidence="3 4">
    <name type="scientific">Sulfurimonas crateris</name>
    <dbReference type="NCBI Taxonomy" id="2574727"/>
    <lineage>
        <taxon>Bacteria</taxon>
        <taxon>Pseudomonadati</taxon>
        <taxon>Campylobacterota</taxon>
        <taxon>Epsilonproteobacteria</taxon>
        <taxon>Campylobacterales</taxon>
        <taxon>Sulfurimonadaceae</taxon>
        <taxon>Sulfurimonas</taxon>
    </lineage>
</organism>
<dbReference type="AlphaFoldDB" id="A0A4U2Z800"/>
<feature type="signal peptide" evidence="1">
    <location>
        <begin position="1"/>
        <end position="19"/>
    </location>
</feature>
<dbReference type="InterPro" id="IPR005180">
    <property type="entry name" value="DUF302"/>
</dbReference>
<name>A0A4U2Z800_9BACT</name>
<proteinExistence type="predicted"/>
<dbReference type="CDD" id="cd14797">
    <property type="entry name" value="DUF302"/>
    <property type="match status" value="1"/>
</dbReference>
<feature type="chain" id="PRO_5020467748" evidence="1">
    <location>
        <begin position="20"/>
        <end position="158"/>
    </location>
</feature>
<dbReference type="SUPFAM" id="SSF103247">
    <property type="entry name" value="TT1751-like"/>
    <property type="match status" value="1"/>
</dbReference>
<comment type="caution">
    <text evidence="3">The sequence shown here is derived from an EMBL/GenBank/DDBJ whole genome shotgun (WGS) entry which is preliminary data.</text>
</comment>
<evidence type="ECO:0000313" key="4">
    <source>
        <dbReference type="Proteomes" id="UP000309561"/>
    </source>
</evidence>
<reference evidence="3 4" key="1">
    <citation type="submission" date="2019-04" db="EMBL/GenBank/DDBJ databases">
        <title>Sulfurimonas crateris sp. nov. a facultative anaerobic sulfur-oxidizing chemolithautotrophic bacterium isolated from a terrestrial mud vulcano.</title>
        <authorList>
            <person name="Ratnikova N.M."/>
            <person name="Slobodkin A.I."/>
            <person name="Merkel A.Y."/>
            <person name="Novikov A."/>
            <person name="Bonch-Osmolovskaya E.A."/>
            <person name="Slobodkina G.B."/>
        </authorList>
    </citation>
    <scope>NUCLEOTIDE SEQUENCE [LARGE SCALE GENOMIC DNA]</scope>
    <source>
        <strain evidence="3 4">SN118</strain>
    </source>
</reference>
<dbReference type="EMBL" id="SZPX01000004">
    <property type="protein sequence ID" value="TKI69620.1"/>
    <property type="molecule type" value="Genomic_DNA"/>
</dbReference>
<gene>
    <name evidence="3" type="ORF">FCU45_06065</name>
</gene>
<protein>
    <submittedName>
        <fullName evidence="3">DUF302 domain-containing protein</fullName>
    </submittedName>
</protein>
<accession>A0A4U2Z800</accession>
<evidence type="ECO:0000313" key="3">
    <source>
        <dbReference type="EMBL" id="TKI69620.1"/>
    </source>
</evidence>
<keyword evidence="1" id="KW-0732">Signal</keyword>
<dbReference type="InterPro" id="IPR035923">
    <property type="entry name" value="TT1751-like_sf"/>
</dbReference>
<evidence type="ECO:0000256" key="1">
    <source>
        <dbReference type="SAM" id="SignalP"/>
    </source>
</evidence>
<dbReference type="Pfam" id="PF03625">
    <property type="entry name" value="DUF302"/>
    <property type="match status" value="1"/>
</dbReference>
<dbReference type="Proteomes" id="UP000309561">
    <property type="component" value="Unassembled WGS sequence"/>
</dbReference>
<dbReference type="OrthoDB" id="5801820at2"/>